<reference evidence="10 11" key="1">
    <citation type="submission" date="2014-09" db="EMBL/GenBank/DDBJ databases">
        <title>Draft Genome Sequence of Draconibacterium sp. JN14CK-3.</title>
        <authorList>
            <person name="Dong C."/>
            <person name="Lai Q."/>
            <person name="Shao Z."/>
        </authorList>
    </citation>
    <scope>NUCLEOTIDE SEQUENCE [LARGE SCALE GENOMIC DNA]</scope>
    <source>
        <strain evidence="10 11">JN14CK-3</strain>
    </source>
</reference>
<dbReference type="InterPro" id="IPR013783">
    <property type="entry name" value="Ig-like_fold"/>
</dbReference>
<dbReference type="PATRIC" id="fig|1544798.3.peg.3176"/>
<dbReference type="InterPro" id="IPR006102">
    <property type="entry name" value="Ig-like_GH2"/>
</dbReference>
<protein>
    <recommendedName>
        <fullName evidence="12">Beta-galactosidase</fullName>
    </recommendedName>
</protein>
<dbReference type="Pfam" id="PF02836">
    <property type="entry name" value="Glyco_hydro_2_C"/>
    <property type="match status" value="1"/>
</dbReference>
<dbReference type="Pfam" id="PF02837">
    <property type="entry name" value="Glyco_hydro_2_N"/>
    <property type="match status" value="1"/>
</dbReference>
<feature type="domain" description="Glycoside hydrolase family 2" evidence="9">
    <location>
        <begin position="733"/>
        <end position="826"/>
    </location>
</feature>
<feature type="domain" description="Glycosyl hydrolases family 2 sugar binding" evidence="7">
    <location>
        <begin position="118"/>
        <end position="214"/>
    </location>
</feature>
<feature type="domain" description="DUF4982" evidence="8">
    <location>
        <begin position="663"/>
        <end position="716"/>
    </location>
</feature>
<name>A0A0D8J9E3_9BACT</name>
<dbReference type="InterPro" id="IPR017853">
    <property type="entry name" value="GH"/>
</dbReference>
<keyword evidence="4" id="KW-0472">Membrane</keyword>
<dbReference type="InterPro" id="IPR006104">
    <property type="entry name" value="Glyco_hydro_2_N"/>
</dbReference>
<dbReference type="InterPro" id="IPR040605">
    <property type="entry name" value="Glyco_hydro2_dom5"/>
</dbReference>
<dbReference type="Gene3D" id="2.60.120.260">
    <property type="entry name" value="Galactose-binding domain-like"/>
    <property type="match status" value="1"/>
</dbReference>
<dbReference type="Proteomes" id="UP000032544">
    <property type="component" value="Unassembled WGS sequence"/>
</dbReference>
<evidence type="ECO:0000259" key="9">
    <source>
        <dbReference type="Pfam" id="PF18565"/>
    </source>
</evidence>
<feature type="domain" description="Glycoside hydrolase family 2 immunoglobulin-like beta-sandwich" evidence="5">
    <location>
        <begin position="226"/>
        <end position="346"/>
    </location>
</feature>
<dbReference type="PRINTS" id="PR00132">
    <property type="entry name" value="GLHYDRLASE2"/>
</dbReference>
<dbReference type="Pfam" id="PF16355">
    <property type="entry name" value="DUF4982"/>
    <property type="match status" value="1"/>
</dbReference>
<accession>A0A0D8J9E3</accession>
<comment type="similarity">
    <text evidence="1">Belongs to the glycosyl hydrolase 2 family.</text>
</comment>
<keyword evidence="4" id="KW-1133">Transmembrane helix</keyword>
<feature type="transmembrane region" description="Helical" evidence="4">
    <location>
        <begin position="12"/>
        <end position="33"/>
    </location>
</feature>
<dbReference type="GO" id="GO:0004553">
    <property type="term" value="F:hydrolase activity, hydrolyzing O-glycosyl compounds"/>
    <property type="evidence" value="ECO:0007669"/>
    <property type="project" value="InterPro"/>
</dbReference>
<dbReference type="GO" id="GO:0005975">
    <property type="term" value="P:carbohydrate metabolic process"/>
    <property type="evidence" value="ECO:0007669"/>
    <property type="project" value="InterPro"/>
</dbReference>
<dbReference type="STRING" id="1544798.LH29_15045"/>
<dbReference type="SUPFAM" id="SSF51445">
    <property type="entry name" value="(Trans)glycosidases"/>
    <property type="match status" value="1"/>
</dbReference>
<dbReference type="EMBL" id="JRHC01000003">
    <property type="protein sequence ID" value="KJF43522.1"/>
    <property type="molecule type" value="Genomic_DNA"/>
</dbReference>
<evidence type="ECO:0000256" key="3">
    <source>
        <dbReference type="ARBA" id="ARBA00023295"/>
    </source>
</evidence>
<dbReference type="SUPFAM" id="SSF49785">
    <property type="entry name" value="Galactose-binding domain-like"/>
    <property type="match status" value="1"/>
</dbReference>
<organism evidence="10 11">
    <name type="scientific">Draconibacterium sediminis</name>
    <dbReference type="NCBI Taxonomy" id="1544798"/>
    <lineage>
        <taxon>Bacteria</taxon>
        <taxon>Pseudomonadati</taxon>
        <taxon>Bacteroidota</taxon>
        <taxon>Bacteroidia</taxon>
        <taxon>Marinilabiliales</taxon>
        <taxon>Prolixibacteraceae</taxon>
        <taxon>Draconibacterium</taxon>
    </lineage>
</organism>
<evidence type="ECO:0000259" key="8">
    <source>
        <dbReference type="Pfam" id="PF16355"/>
    </source>
</evidence>
<evidence type="ECO:0000313" key="10">
    <source>
        <dbReference type="EMBL" id="KJF43522.1"/>
    </source>
</evidence>
<dbReference type="SUPFAM" id="SSF49303">
    <property type="entry name" value="beta-Galactosidase/glucuronidase domain"/>
    <property type="match status" value="1"/>
</dbReference>
<keyword evidence="11" id="KW-1185">Reference proteome</keyword>
<dbReference type="InterPro" id="IPR051913">
    <property type="entry name" value="GH2_Domain-Containing"/>
</dbReference>
<dbReference type="Pfam" id="PF18565">
    <property type="entry name" value="Glyco_hydro2_C5"/>
    <property type="match status" value="1"/>
</dbReference>
<dbReference type="Pfam" id="PF00703">
    <property type="entry name" value="Glyco_hydro_2"/>
    <property type="match status" value="1"/>
</dbReference>
<evidence type="ECO:0000259" key="5">
    <source>
        <dbReference type="Pfam" id="PF00703"/>
    </source>
</evidence>
<proteinExistence type="inferred from homology"/>
<dbReference type="Gene3D" id="3.20.20.80">
    <property type="entry name" value="Glycosidases"/>
    <property type="match status" value="2"/>
</dbReference>
<dbReference type="InterPro" id="IPR036156">
    <property type="entry name" value="Beta-gal/glucu_dom_sf"/>
</dbReference>
<evidence type="ECO:0000259" key="7">
    <source>
        <dbReference type="Pfam" id="PF02837"/>
    </source>
</evidence>
<evidence type="ECO:0000256" key="4">
    <source>
        <dbReference type="SAM" id="Phobius"/>
    </source>
</evidence>
<dbReference type="PANTHER" id="PTHR42732">
    <property type="entry name" value="BETA-GALACTOSIDASE"/>
    <property type="match status" value="1"/>
</dbReference>
<keyword evidence="2" id="KW-0378">Hydrolase</keyword>
<evidence type="ECO:0000256" key="2">
    <source>
        <dbReference type="ARBA" id="ARBA00022801"/>
    </source>
</evidence>
<dbReference type="InterPro" id="IPR008979">
    <property type="entry name" value="Galactose-bd-like_sf"/>
</dbReference>
<gene>
    <name evidence="10" type="ORF">LH29_15045</name>
</gene>
<keyword evidence="3" id="KW-0326">Glycosidase</keyword>
<dbReference type="InterPro" id="IPR032311">
    <property type="entry name" value="DUF4982"/>
</dbReference>
<evidence type="ECO:0000313" key="11">
    <source>
        <dbReference type="Proteomes" id="UP000032544"/>
    </source>
</evidence>
<comment type="caution">
    <text evidence="10">The sequence shown here is derived from an EMBL/GenBank/DDBJ whole genome shotgun (WGS) entry which is preliminary data.</text>
</comment>
<dbReference type="InterPro" id="IPR006101">
    <property type="entry name" value="Glyco_hydro_2"/>
</dbReference>
<dbReference type="AlphaFoldDB" id="A0A0D8J9E3"/>
<sequence>MTTNNNLKIQTVNFRILKLIIALSLFTTVSLWAQTEDENILREIKKMTYAGFETAERIVDTKLDFNHNWKFKLGENIGFENPEFDDSDWRVLSVPHDWSVEGKCEEDNPSGIRGGFYPMGKGHYRKTFVLDETAKGKRVKIRFDGVYMNSTVWLNGMMLGNYPYGFTTFEYDLSQYLNYDGKENVIAVEVDNSVQPNCRWYTGSGINRNVHLYITEQQHFQSFETFFRTVSLDENTAKVKVDCRVVSNNYPESERIKFQLLPTEPTYVKKDAKVEVSLKNATGEIVAKTSTEFRLRDYEEKDLNFEMTVQNPELWSDKTPTLYDLKLQLLVEGKVVNTENHKVGIRVIEFNNTQGMLVNGEKVIAKGVCLHKDAASFGTAVPKDVWRFRLEKLKRMGCNAIRTHGPVDPVFIEVCDELGFYMMSEAFDEWEKTWEFGLSESPSGKLPYTYHKYFNQWAETDLKAMIKRDRNHPAVFIYSIGNEVPEQRYTKGPETLVKLRDWAHETDDTRPTTVGCDWSLWGNQTGFMDSMDIAGYNYPDRYYPNLYEEQHEQYPDRILLGTENYITLKNWLALRDNEYVVGMFLWVGIDYLGESHRWPRRSWEWGLIDLATFEKSMYYYWQAFWSEEPMVHTAVLLKDVEPYKWRPYDMRSHWNFENKDMDTVFVFSNQPEVELFQNGKSLGRQKVDPDTYKGIYVVDFKKGKLESKAYNGKKVVATHTIETAGEAAQLGIKNQRENAKFNEDELLFLTAEVQDKKGIRTPYATNEITVSVEGGELIGLDSGDQFSHELFKQNVRKAHEGQLLLTVKPSGKGELKVRCSADGLQDGVFAVKIE</sequence>
<dbReference type="PANTHER" id="PTHR42732:SF1">
    <property type="entry name" value="BETA-MANNOSIDASE"/>
    <property type="match status" value="1"/>
</dbReference>
<evidence type="ECO:0000259" key="6">
    <source>
        <dbReference type="Pfam" id="PF02836"/>
    </source>
</evidence>
<feature type="domain" description="Glycoside hydrolase family 2 catalytic" evidence="6">
    <location>
        <begin position="354"/>
        <end position="522"/>
    </location>
</feature>
<evidence type="ECO:0000256" key="1">
    <source>
        <dbReference type="ARBA" id="ARBA00007401"/>
    </source>
</evidence>
<keyword evidence="4" id="KW-0812">Transmembrane</keyword>
<dbReference type="InterPro" id="IPR006103">
    <property type="entry name" value="Glyco_hydro_2_cat"/>
</dbReference>
<dbReference type="Gene3D" id="2.60.40.10">
    <property type="entry name" value="Immunoglobulins"/>
    <property type="match status" value="3"/>
</dbReference>
<evidence type="ECO:0008006" key="12">
    <source>
        <dbReference type="Google" id="ProtNLM"/>
    </source>
</evidence>